<dbReference type="EMBL" id="UPPP01000093">
    <property type="protein sequence ID" value="VBB08535.1"/>
    <property type="molecule type" value="Genomic_DNA"/>
</dbReference>
<name>A0A498RC17_9FIRM</name>
<dbReference type="AlphaFoldDB" id="A0A498RC17"/>
<sequence length="95" mass="11348">MSWVEQTAWNNFAPRILDNQTKIKDICTSALICKIWQEFCFLWEIKVCCRRFEMNGNGHTDVTPINVLNYYHLLDPIIWSLLVANSTKRLFFQYE</sequence>
<reference evidence="1 2" key="1">
    <citation type="submission" date="2018-06" db="EMBL/GenBank/DDBJ databases">
        <authorList>
            <person name="Strepis N."/>
        </authorList>
    </citation>
    <scope>NUCLEOTIDE SEQUENCE [LARGE SCALE GENOMIC DNA]</scope>
    <source>
        <strain evidence="1">LUCI</strain>
    </source>
</reference>
<gene>
    <name evidence="1" type="ORF">LUCI_3813</name>
</gene>
<dbReference type="Proteomes" id="UP000277811">
    <property type="component" value="Unassembled WGS sequence"/>
</dbReference>
<accession>A0A498RC17</accession>
<keyword evidence="2" id="KW-1185">Reference proteome</keyword>
<evidence type="ECO:0000313" key="2">
    <source>
        <dbReference type="Proteomes" id="UP000277811"/>
    </source>
</evidence>
<organism evidence="1 2">
    <name type="scientific">Lucifera butyrica</name>
    <dbReference type="NCBI Taxonomy" id="1351585"/>
    <lineage>
        <taxon>Bacteria</taxon>
        <taxon>Bacillati</taxon>
        <taxon>Bacillota</taxon>
        <taxon>Negativicutes</taxon>
        <taxon>Veillonellales</taxon>
        <taxon>Veillonellaceae</taxon>
        <taxon>Lucifera</taxon>
    </lineage>
</organism>
<protein>
    <submittedName>
        <fullName evidence="1">Uncharacterized protein</fullName>
    </submittedName>
</protein>
<proteinExistence type="predicted"/>
<evidence type="ECO:0000313" key="1">
    <source>
        <dbReference type="EMBL" id="VBB08535.1"/>
    </source>
</evidence>